<dbReference type="InterPro" id="IPR024787">
    <property type="entry name" value="EcsC"/>
</dbReference>
<gene>
    <name evidence="1" type="ORF">HNR28_003138</name>
</gene>
<evidence type="ECO:0000313" key="1">
    <source>
        <dbReference type="EMBL" id="MBB6085085.1"/>
    </source>
</evidence>
<reference evidence="1 2" key="1">
    <citation type="submission" date="2020-08" db="EMBL/GenBank/DDBJ databases">
        <title>Genomic Encyclopedia of Type Strains, Phase IV (KMG-IV): sequencing the most valuable type-strain genomes for metagenomic binning, comparative biology and taxonomic classification.</title>
        <authorList>
            <person name="Goeker M."/>
        </authorList>
    </citation>
    <scope>NUCLEOTIDE SEQUENCE [LARGE SCALE GENOMIC DNA]</scope>
    <source>
        <strain evidence="1 2">DSM 12141</strain>
    </source>
</reference>
<dbReference type="Pfam" id="PF12787">
    <property type="entry name" value="EcsC"/>
    <property type="match status" value="1"/>
</dbReference>
<organism evidence="1 2">
    <name type="scientific">Castellaniella defragrans</name>
    <name type="common">Alcaligenes defragrans</name>
    <dbReference type="NCBI Taxonomy" id="75697"/>
    <lineage>
        <taxon>Bacteria</taxon>
        <taxon>Pseudomonadati</taxon>
        <taxon>Pseudomonadota</taxon>
        <taxon>Betaproteobacteria</taxon>
        <taxon>Burkholderiales</taxon>
        <taxon>Alcaligenaceae</taxon>
        <taxon>Castellaniella</taxon>
    </lineage>
</organism>
<dbReference type="AlphaFoldDB" id="A0A7W9WQP0"/>
<proteinExistence type="predicted"/>
<dbReference type="EMBL" id="JACHIB010000020">
    <property type="protein sequence ID" value="MBB6085085.1"/>
    <property type="molecule type" value="Genomic_DNA"/>
</dbReference>
<dbReference type="RefSeq" id="WP_043683344.1">
    <property type="nucleotide sequence ID" value="NZ_JACHIB010000020.1"/>
</dbReference>
<protein>
    <recommendedName>
        <fullName evidence="3">EcsC family protein</fullName>
    </recommendedName>
</protein>
<evidence type="ECO:0008006" key="3">
    <source>
        <dbReference type="Google" id="ProtNLM"/>
    </source>
</evidence>
<dbReference type="PANTHER" id="PTHR41260">
    <property type="entry name" value="PROTEIN ECSC"/>
    <property type="match status" value="1"/>
</dbReference>
<name>A0A7W9WQP0_CASDE</name>
<evidence type="ECO:0000313" key="2">
    <source>
        <dbReference type="Proteomes" id="UP000541136"/>
    </source>
</evidence>
<dbReference type="PANTHER" id="PTHR41260:SF1">
    <property type="entry name" value="PROTEIN ECSC"/>
    <property type="match status" value="1"/>
</dbReference>
<sequence length="269" mass="28539">MNVTPFSPADLDALRQAHALLENPGLAARMTNLVGTPIEKVLDRLPEGWSAQIGQVTRLALSKAADAALFTMDDKPRDRSSNWWHKVGAAATGGVGGFFGLPGLAVELPISTTIMMRSIADIARSEGESLADPGTRLACLEVFALGGKSAADDGAESGYYVVRAALARAISQAAEYAAGSVAVEKAAPPALMRLITMVAERFGIQITEKAAAQAIPALGAAGGALINTLFIDHFQDMARGHFIIRRLDRRYGTEVVRLAYEDLHGRRAD</sequence>
<dbReference type="Proteomes" id="UP000541136">
    <property type="component" value="Unassembled WGS sequence"/>
</dbReference>
<comment type="caution">
    <text evidence="1">The sequence shown here is derived from an EMBL/GenBank/DDBJ whole genome shotgun (WGS) entry which is preliminary data.</text>
</comment>
<accession>A0A7W9WQP0</accession>